<organism evidence="9 10">
    <name type="scientific">Microvenator marinus</name>
    <dbReference type="NCBI Taxonomy" id="2600177"/>
    <lineage>
        <taxon>Bacteria</taxon>
        <taxon>Deltaproteobacteria</taxon>
        <taxon>Bradymonadales</taxon>
        <taxon>Microvenatoraceae</taxon>
        <taxon>Microvenator</taxon>
    </lineage>
</organism>
<feature type="binding site" evidence="6">
    <location>
        <position position="340"/>
    </location>
    <ligand>
        <name>substrate</name>
    </ligand>
</feature>
<evidence type="ECO:0000256" key="4">
    <source>
        <dbReference type="ARBA" id="ARBA00022679"/>
    </source>
</evidence>
<accession>A0A5B8XS51</accession>
<dbReference type="Pfam" id="PF00266">
    <property type="entry name" value="Aminotran_5"/>
    <property type="match status" value="1"/>
</dbReference>
<evidence type="ECO:0000259" key="8">
    <source>
        <dbReference type="Pfam" id="PF00266"/>
    </source>
</evidence>
<reference evidence="9 10" key="1">
    <citation type="submission" date="2019-08" db="EMBL/GenBank/DDBJ databases">
        <authorList>
            <person name="Liang Q."/>
        </authorList>
    </citation>
    <scope>NUCLEOTIDE SEQUENCE [LARGE SCALE GENOMIC DNA]</scope>
    <source>
        <strain evidence="9 10">V1718</strain>
    </source>
</reference>
<evidence type="ECO:0000313" key="10">
    <source>
        <dbReference type="Proteomes" id="UP000321595"/>
    </source>
</evidence>
<keyword evidence="3 9" id="KW-0032">Aminotransferase</keyword>
<evidence type="ECO:0000256" key="2">
    <source>
        <dbReference type="ARBA" id="ARBA00009236"/>
    </source>
</evidence>
<evidence type="ECO:0000256" key="3">
    <source>
        <dbReference type="ARBA" id="ARBA00022576"/>
    </source>
</evidence>
<keyword evidence="10" id="KW-1185">Reference proteome</keyword>
<dbReference type="SUPFAM" id="SSF53383">
    <property type="entry name" value="PLP-dependent transferases"/>
    <property type="match status" value="1"/>
</dbReference>
<evidence type="ECO:0000256" key="1">
    <source>
        <dbReference type="ARBA" id="ARBA00001933"/>
    </source>
</evidence>
<proteinExistence type="inferred from homology"/>
<protein>
    <submittedName>
        <fullName evidence="9">Alanine--glyoxylate aminotransferase family protein</fullName>
    </submittedName>
</protein>
<dbReference type="InterPro" id="IPR015424">
    <property type="entry name" value="PyrdxlP-dep_Trfase"/>
</dbReference>
<dbReference type="KEGG" id="bbae:FRD01_06330"/>
<evidence type="ECO:0000256" key="6">
    <source>
        <dbReference type="PIRSR" id="PIRSR000524-1"/>
    </source>
</evidence>
<dbReference type="GO" id="GO:0008453">
    <property type="term" value="F:alanine-glyoxylate transaminase activity"/>
    <property type="evidence" value="ECO:0007669"/>
    <property type="project" value="TreeGrafter"/>
</dbReference>
<keyword evidence="5 7" id="KW-0663">Pyridoxal phosphate</keyword>
<dbReference type="GO" id="GO:0004760">
    <property type="term" value="F:L-serine-pyruvate transaminase activity"/>
    <property type="evidence" value="ECO:0007669"/>
    <property type="project" value="TreeGrafter"/>
</dbReference>
<dbReference type="InterPro" id="IPR024169">
    <property type="entry name" value="SP_NH2Trfase/AEP_transaminase"/>
</dbReference>
<dbReference type="GO" id="GO:0019265">
    <property type="term" value="P:glycine biosynthetic process, by transamination of glyoxylate"/>
    <property type="evidence" value="ECO:0007669"/>
    <property type="project" value="TreeGrafter"/>
</dbReference>
<dbReference type="PANTHER" id="PTHR21152:SF24">
    <property type="entry name" value="ALANINE--GLYOXYLATE AMINOTRANSFERASE 1"/>
    <property type="match status" value="1"/>
</dbReference>
<dbReference type="PANTHER" id="PTHR21152">
    <property type="entry name" value="AMINOTRANSFERASE CLASS V"/>
    <property type="match status" value="1"/>
</dbReference>
<dbReference type="Gene3D" id="3.40.640.10">
    <property type="entry name" value="Type I PLP-dependent aspartate aminotransferase-like (Major domain)"/>
    <property type="match status" value="1"/>
</dbReference>
<dbReference type="InterPro" id="IPR015422">
    <property type="entry name" value="PyrdxlP-dep_Trfase_small"/>
</dbReference>
<dbReference type="InterPro" id="IPR015421">
    <property type="entry name" value="PyrdxlP-dep_Trfase_major"/>
</dbReference>
<dbReference type="Gene3D" id="3.90.1150.10">
    <property type="entry name" value="Aspartate Aminotransferase, domain 1"/>
    <property type="match status" value="1"/>
</dbReference>
<dbReference type="Proteomes" id="UP000321595">
    <property type="component" value="Chromosome"/>
</dbReference>
<evidence type="ECO:0000313" key="9">
    <source>
        <dbReference type="EMBL" id="QED26863.1"/>
    </source>
</evidence>
<feature type="modified residue" description="N6-(pyridoxal phosphate)lysine" evidence="7">
    <location>
        <position position="191"/>
    </location>
</feature>
<dbReference type="RefSeq" id="WP_146958548.1">
    <property type="nucleotide sequence ID" value="NZ_CP042467.1"/>
</dbReference>
<dbReference type="OrthoDB" id="9766472at2"/>
<evidence type="ECO:0000256" key="7">
    <source>
        <dbReference type="PIRSR" id="PIRSR000524-50"/>
    </source>
</evidence>
<feature type="domain" description="Aminotransferase class V" evidence="8">
    <location>
        <begin position="27"/>
        <end position="326"/>
    </location>
</feature>
<dbReference type="InterPro" id="IPR000192">
    <property type="entry name" value="Aminotrans_V_dom"/>
</dbReference>
<evidence type="ECO:0000256" key="5">
    <source>
        <dbReference type="ARBA" id="ARBA00022898"/>
    </source>
</evidence>
<gene>
    <name evidence="9" type="ORF">FRD01_06330</name>
</gene>
<keyword evidence="4 9" id="KW-0808">Transferase</keyword>
<dbReference type="AlphaFoldDB" id="A0A5B8XS51"/>
<comment type="cofactor">
    <cofactor evidence="1 7">
        <name>pyridoxal 5'-phosphate</name>
        <dbReference type="ChEBI" id="CHEBI:597326"/>
    </cofactor>
</comment>
<name>A0A5B8XS51_9DELT</name>
<comment type="similarity">
    <text evidence="2">Belongs to the class-V pyridoxal-phosphate-dependent aminotransferase family.</text>
</comment>
<sequence length="386" mass="41407">MRPLLMIPGPIEVSPAVVAAASGPPPSHVSAQVIEAFGESLEMMREVFCASPSSQPFVVAGSGTLAMEMAVVNLIEPGDSVVVVNTGYFSDRMAEMLRRRGATIEEVRAPSPGAAPTVAEVGEVLRRVRPIAVFTTHVDTSTGVKIDAAAIADLGKDLGILSIFDGVCATAGEEFLMDEWGADIYLTASQKAIGLPAGLALLMASERAMMRREELKTPPPMSMDFHQWLPIMKAYEERRPSYFATPATTLIMALQVGLKEILEQGMANVFERHQSVADGMRAAWHSMGLETLTDPHLVANTLSAIRYPAGLDATLVSEIAKSSVIVAPGLHPECKTEYFRVGHMGYTTLRNDWLETSVLAVSQALSAKGHVNSLDKALEALRAHIG</sequence>
<dbReference type="PIRSF" id="PIRSF000524">
    <property type="entry name" value="SPT"/>
    <property type="match status" value="1"/>
</dbReference>
<dbReference type="EMBL" id="CP042467">
    <property type="protein sequence ID" value="QED26863.1"/>
    <property type="molecule type" value="Genomic_DNA"/>
</dbReference>